<keyword evidence="10 14" id="KW-0407">Ion channel</keyword>
<keyword evidence="7 14" id="KW-0915">Sodium</keyword>
<organism evidence="15 16">
    <name type="scientific">Gracilibacillus caseinilyticus</name>
    <dbReference type="NCBI Taxonomy" id="2932256"/>
    <lineage>
        <taxon>Bacteria</taxon>
        <taxon>Bacillati</taxon>
        <taxon>Bacillota</taxon>
        <taxon>Bacilli</taxon>
        <taxon>Bacillales</taxon>
        <taxon>Bacillaceae</taxon>
        <taxon>Gracilibacillus</taxon>
    </lineage>
</organism>
<evidence type="ECO:0000256" key="2">
    <source>
        <dbReference type="ARBA" id="ARBA00022448"/>
    </source>
</evidence>
<proteinExistence type="inferred from homology"/>
<keyword evidence="9 14" id="KW-0472">Membrane</keyword>
<keyword evidence="8 14" id="KW-0406">Ion transport</keyword>
<comment type="function">
    <text evidence="13 14">Fluoride-specific ion channel. Important for reducing fluoride concentration in the cell, thus reducing its toxicity.</text>
</comment>
<evidence type="ECO:0000256" key="7">
    <source>
        <dbReference type="ARBA" id="ARBA00023053"/>
    </source>
</evidence>
<evidence type="ECO:0000256" key="14">
    <source>
        <dbReference type="HAMAP-Rule" id="MF_00454"/>
    </source>
</evidence>
<evidence type="ECO:0000256" key="11">
    <source>
        <dbReference type="ARBA" id="ARBA00035120"/>
    </source>
</evidence>
<keyword evidence="4 14" id="KW-0812">Transmembrane</keyword>
<feature type="transmembrane region" description="Helical" evidence="14">
    <location>
        <begin position="33"/>
        <end position="56"/>
    </location>
</feature>
<protein>
    <recommendedName>
        <fullName evidence="14">Fluoride-specific ion channel FluC</fullName>
    </recommendedName>
</protein>
<comment type="subcellular location">
    <subcellularLocation>
        <location evidence="1 14">Cell membrane</location>
        <topology evidence="1 14">Multi-pass membrane protein</topology>
    </subcellularLocation>
</comment>
<dbReference type="PANTHER" id="PTHR28259">
    <property type="entry name" value="FLUORIDE EXPORT PROTEIN 1-RELATED"/>
    <property type="match status" value="1"/>
</dbReference>
<name>A0ABY4F0L1_9BACI</name>
<evidence type="ECO:0000256" key="6">
    <source>
        <dbReference type="ARBA" id="ARBA00022989"/>
    </source>
</evidence>
<dbReference type="HAMAP" id="MF_00454">
    <property type="entry name" value="FluC"/>
    <property type="match status" value="1"/>
</dbReference>
<evidence type="ECO:0000313" key="15">
    <source>
        <dbReference type="EMBL" id="UOQ50053.1"/>
    </source>
</evidence>
<dbReference type="EMBL" id="CP095072">
    <property type="protein sequence ID" value="UOQ50053.1"/>
    <property type="molecule type" value="Genomic_DNA"/>
</dbReference>
<comment type="activity regulation">
    <text evidence="14">Na(+) is not transported, but it plays an essential structural role and its presence is essential for fluoride channel function.</text>
</comment>
<evidence type="ECO:0000256" key="3">
    <source>
        <dbReference type="ARBA" id="ARBA00022475"/>
    </source>
</evidence>
<dbReference type="NCBIfam" id="TIGR00494">
    <property type="entry name" value="crcB"/>
    <property type="match status" value="1"/>
</dbReference>
<keyword evidence="5 14" id="KW-0479">Metal-binding</keyword>
<dbReference type="Proteomes" id="UP000831782">
    <property type="component" value="Chromosome"/>
</dbReference>
<accession>A0ABY4F0L1</accession>
<evidence type="ECO:0000256" key="12">
    <source>
        <dbReference type="ARBA" id="ARBA00035585"/>
    </source>
</evidence>
<keyword evidence="16" id="KW-1185">Reference proteome</keyword>
<comment type="catalytic activity">
    <reaction evidence="12">
        <text>fluoride(in) = fluoride(out)</text>
        <dbReference type="Rhea" id="RHEA:76159"/>
        <dbReference type="ChEBI" id="CHEBI:17051"/>
    </reaction>
    <physiologicalReaction direction="left-to-right" evidence="12">
        <dbReference type="Rhea" id="RHEA:76160"/>
    </physiologicalReaction>
</comment>
<dbReference type="PANTHER" id="PTHR28259:SF16">
    <property type="entry name" value="FLUORIDE-SPECIFIC ION CHANNEL FLUC 2"/>
    <property type="match status" value="1"/>
</dbReference>
<feature type="binding site" evidence="14">
    <location>
        <position position="78"/>
    </location>
    <ligand>
        <name>Na(+)</name>
        <dbReference type="ChEBI" id="CHEBI:29101"/>
        <note>structural</note>
    </ligand>
</feature>
<keyword evidence="3 14" id="KW-1003">Cell membrane</keyword>
<feature type="transmembrane region" description="Helical" evidence="14">
    <location>
        <begin position="106"/>
        <end position="124"/>
    </location>
</feature>
<evidence type="ECO:0000256" key="10">
    <source>
        <dbReference type="ARBA" id="ARBA00023303"/>
    </source>
</evidence>
<evidence type="ECO:0000256" key="9">
    <source>
        <dbReference type="ARBA" id="ARBA00023136"/>
    </source>
</evidence>
<comment type="similarity">
    <text evidence="11 14">Belongs to the fluoride channel Fluc/FEX (TC 1.A.43) family.</text>
</comment>
<evidence type="ECO:0000256" key="4">
    <source>
        <dbReference type="ARBA" id="ARBA00022692"/>
    </source>
</evidence>
<evidence type="ECO:0000256" key="5">
    <source>
        <dbReference type="ARBA" id="ARBA00022723"/>
    </source>
</evidence>
<reference evidence="15 16" key="1">
    <citation type="submission" date="2022-04" db="EMBL/GenBank/DDBJ databases">
        <title>Gracilibacillus sp. isolated from saltern.</title>
        <authorList>
            <person name="Won M."/>
            <person name="Lee C.-M."/>
            <person name="Woen H.-Y."/>
            <person name="Kwon S.-W."/>
        </authorList>
    </citation>
    <scope>NUCLEOTIDE SEQUENCE [LARGE SCALE GENOMIC DNA]</scope>
    <source>
        <strain evidence="15 16">SSWR10-1</strain>
    </source>
</reference>
<dbReference type="InterPro" id="IPR003691">
    <property type="entry name" value="FluC"/>
</dbReference>
<evidence type="ECO:0000256" key="13">
    <source>
        <dbReference type="ARBA" id="ARBA00049940"/>
    </source>
</evidence>
<gene>
    <name evidence="14 15" type="primary">crcB</name>
    <name evidence="14" type="synonym">fluC</name>
    <name evidence="15" type="ORF">MUN88_08325</name>
</gene>
<evidence type="ECO:0000313" key="16">
    <source>
        <dbReference type="Proteomes" id="UP000831782"/>
    </source>
</evidence>
<evidence type="ECO:0000256" key="8">
    <source>
        <dbReference type="ARBA" id="ARBA00023065"/>
    </source>
</evidence>
<evidence type="ECO:0000256" key="1">
    <source>
        <dbReference type="ARBA" id="ARBA00004651"/>
    </source>
</evidence>
<dbReference type="RefSeq" id="WP_244723236.1">
    <property type="nucleotide sequence ID" value="NZ_CP095072.1"/>
</dbReference>
<keyword evidence="6 14" id="KW-1133">Transmembrane helix</keyword>
<feature type="transmembrane region" description="Helical" evidence="14">
    <location>
        <begin position="68"/>
        <end position="86"/>
    </location>
</feature>
<feature type="binding site" evidence="14">
    <location>
        <position position="81"/>
    </location>
    <ligand>
        <name>Na(+)</name>
        <dbReference type="ChEBI" id="CHEBI:29101"/>
        <note>structural</note>
    </ligand>
</feature>
<dbReference type="Pfam" id="PF02537">
    <property type="entry name" value="CRCB"/>
    <property type="match status" value="1"/>
</dbReference>
<keyword evidence="2 14" id="KW-0813">Transport</keyword>
<sequence length="125" mass="13584">MNSLLLAVGAAAGAVFRYILGLIFMHKFPSPPFPVAMLAVNWIGSFGLGAFYGIAYHGFPSDAYQDPLYLAVGLGFFGAFTTFSTFSMETIQLYQAKKWGSLTTYVSLSIIGSILLFSAALWLFN</sequence>